<keyword evidence="2" id="KW-1185">Reference proteome</keyword>
<protein>
    <submittedName>
        <fullName evidence="1">Uncharacterized protein</fullName>
    </submittedName>
</protein>
<dbReference type="Proteomes" id="UP000688137">
    <property type="component" value="Unassembled WGS sequence"/>
</dbReference>
<evidence type="ECO:0000313" key="2">
    <source>
        <dbReference type="Proteomes" id="UP000688137"/>
    </source>
</evidence>
<evidence type="ECO:0000313" key="1">
    <source>
        <dbReference type="EMBL" id="CAD8043100.1"/>
    </source>
</evidence>
<name>A0A8S1JRB6_PARPR</name>
<proteinExistence type="predicted"/>
<gene>
    <name evidence="1" type="ORF">PPRIM_AZ9-3.1.T0040323</name>
</gene>
<accession>A0A8S1JRB6</accession>
<comment type="caution">
    <text evidence="1">The sequence shown here is derived from an EMBL/GenBank/DDBJ whole genome shotgun (WGS) entry which is preliminary data.</text>
</comment>
<organism evidence="1 2">
    <name type="scientific">Paramecium primaurelia</name>
    <dbReference type="NCBI Taxonomy" id="5886"/>
    <lineage>
        <taxon>Eukaryota</taxon>
        <taxon>Sar</taxon>
        <taxon>Alveolata</taxon>
        <taxon>Ciliophora</taxon>
        <taxon>Intramacronucleata</taxon>
        <taxon>Oligohymenophorea</taxon>
        <taxon>Peniculida</taxon>
        <taxon>Parameciidae</taxon>
        <taxon>Paramecium</taxon>
    </lineage>
</organism>
<reference evidence="1" key="1">
    <citation type="submission" date="2021-01" db="EMBL/GenBank/DDBJ databases">
        <authorList>
            <consortium name="Genoscope - CEA"/>
            <person name="William W."/>
        </authorList>
    </citation>
    <scope>NUCLEOTIDE SEQUENCE</scope>
</reference>
<dbReference type="EMBL" id="CAJJDM010000001">
    <property type="protein sequence ID" value="CAD8043100.1"/>
    <property type="molecule type" value="Genomic_DNA"/>
</dbReference>
<sequence>MRNKLNNIVYITEEYWIRPVVSQQDKKRSNKNIIKNLKLLVNTIYHKYYNNVDGLFQNIIFI</sequence>
<dbReference type="AlphaFoldDB" id="A0A8S1JRB6"/>